<keyword evidence="6" id="KW-1185">Reference proteome</keyword>
<evidence type="ECO:0000256" key="3">
    <source>
        <dbReference type="ARBA" id="ARBA00022898"/>
    </source>
</evidence>
<evidence type="ECO:0000256" key="1">
    <source>
        <dbReference type="ARBA" id="ARBA00022576"/>
    </source>
</evidence>
<keyword evidence="3" id="KW-0663">Pyridoxal phosphate</keyword>
<reference evidence="5 6" key="1">
    <citation type="submission" date="2020-03" db="EMBL/GenBank/DDBJ databases">
        <title>WGS of actinomycetes isolated from Thailand.</title>
        <authorList>
            <person name="Thawai C."/>
        </authorList>
    </citation>
    <scope>NUCLEOTIDE SEQUENCE [LARGE SCALE GENOMIC DNA]</scope>
    <source>
        <strain evidence="5 6">HSS6-12</strain>
    </source>
</reference>
<organism evidence="5 6">
    <name type="scientific">Micromonospora thermarum</name>
    <dbReference type="NCBI Taxonomy" id="2720024"/>
    <lineage>
        <taxon>Bacteria</taxon>
        <taxon>Bacillati</taxon>
        <taxon>Actinomycetota</taxon>
        <taxon>Actinomycetes</taxon>
        <taxon>Micromonosporales</taxon>
        <taxon>Micromonosporaceae</taxon>
        <taxon>Micromonospora</taxon>
    </lineage>
</organism>
<evidence type="ECO:0000256" key="2">
    <source>
        <dbReference type="ARBA" id="ARBA00022679"/>
    </source>
</evidence>
<evidence type="ECO:0000313" key="6">
    <source>
        <dbReference type="Proteomes" id="UP000783871"/>
    </source>
</evidence>
<accession>A0ABX0ZAD4</accession>
<dbReference type="PANTHER" id="PTHR43643:SF2">
    <property type="entry name" value="INDUCIBLE LYSINE DECARBOXYLASE"/>
    <property type="match status" value="1"/>
</dbReference>
<feature type="domain" description="Aminotransferase class I/classII large" evidence="4">
    <location>
        <begin position="365"/>
        <end position="656"/>
    </location>
</feature>
<dbReference type="InterPro" id="IPR015421">
    <property type="entry name" value="PyrdxlP-dep_Trfase_major"/>
</dbReference>
<dbReference type="InterPro" id="IPR004839">
    <property type="entry name" value="Aminotransferase_I/II_large"/>
</dbReference>
<evidence type="ECO:0000313" key="5">
    <source>
        <dbReference type="EMBL" id="NJP34164.1"/>
    </source>
</evidence>
<proteinExistence type="predicted"/>
<name>A0ABX0ZAD4_9ACTN</name>
<keyword evidence="1 5" id="KW-0032">Aminotransferase</keyword>
<dbReference type="Gene3D" id="1.10.240.10">
    <property type="entry name" value="Tyrosyl-Transfer RNA Synthetase"/>
    <property type="match status" value="1"/>
</dbReference>
<dbReference type="Proteomes" id="UP000783871">
    <property type="component" value="Unassembled WGS sequence"/>
</dbReference>
<dbReference type="Pfam" id="PF00155">
    <property type="entry name" value="Aminotran_1_2"/>
    <property type="match status" value="1"/>
</dbReference>
<dbReference type="Gene3D" id="3.40.640.10">
    <property type="entry name" value="Type I PLP-dependent aspartate aminotransferase-like (Major domain)"/>
    <property type="match status" value="1"/>
</dbReference>
<sequence length="660" mass="72141">MSALLTEWHATRNALVAAEHADRARRFGLQLLIPASEGLPPVIGNLAGRTIWAWQPASRALSVVGDDRADVRVGIAGSRLHLGHLSLARDIAWLQEKGHSVTFIGRRTRTTASAAIVELLAKRVRQFGGHEPARFIDLDTAEVRAFEDDVLSGLVLRRMRQLYGWSGDTRLSLLRDAITMMSFFLYELRLGGSVALVDAGQMTHTALMRTVARRLAAPTPYVAYRRLIPNLRRRGGRASIHEPASTILLGDRSDTVRDKFMAAVTGGRACAEEQRQYGGNPDDCPTFEVIELLSAPERATATARRCRAGEVLCGQCKAEHLDEVISSIQGDARQAALTRVGTSPAVSAAVANVAPTLYRPPSREPMDLEAEIARYAGVAPKQVVVGHGTTEILDWIMREQAPAGRAVLATTPTFELYAQLAARNGLRFDEVEWDGDSLRHDLAALGATLTSDHAAMVVDIPHTVSGISVPLSDLLAAVVPRLPGGAKLIIDNVYGEFMARPLALTPRLLEERDELVVCRSLSKAHCLLGARVGYAITNSGYADRLRRHRLPYAVSALAATAAHASLRDDRNLRRTIAANRRAYATLTAELDRLRIGYAQSDASFLLIELGGRRDQVLALLRACGLRFRDGSRWRLPTMIQVHLIDEATVASLVRALRDLR</sequence>
<dbReference type="EMBL" id="JAATEO010000022">
    <property type="protein sequence ID" value="NJP34164.1"/>
    <property type="molecule type" value="Genomic_DNA"/>
</dbReference>
<gene>
    <name evidence="5" type="ORF">HCJ94_19780</name>
</gene>
<comment type="caution">
    <text evidence="5">The sequence shown here is derived from an EMBL/GenBank/DDBJ whole genome shotgun (WGS) entry which is preliminary data.</text>
</comment>
<dbReference type="InterPro" id="IPR015422">
    <property type="entry name" value="PyrdxlP-dep_Trfase_small"/>
</dbReference>
<dbReference type="SUPFAM" id="SSF53383">
    <property type="entry name" value="PLP-dependent transferases"/>
    <property type="match status" value="1"/>
</dbReference>
<protein>
    <submittedName>
        <fullName evidence="5">Aminotransferase class I/II-fold pyridoxal phosphate-dependent enzyme</fullName>
    </submittedName>
</protein>
<dbReference type="CDD" id="cd00609">
    <property type="entry name" value="AAT_like"/>
    <property type="match status" value="1"/>
</dbReference>
<dbReference type="Gene3D" id="3.90.1150.10">
    <property type="entry name" value="Aspartate Aminotransferase, domain 1"/>
    <property type="match status" value="1"/>
</dbReference>
<dbReference type="PANTHER" id="PTHR43643">
    <property type="entry name" value="HISTIDINOL-PHOSPHATE AMINOTRANSFERASE 2"/>
    <property type="match status" value="1"/>
</dbReference>
<keyword evidence="2" id="KW-0808">Transferase</keyword>
<dbReference type="InterPro" id="IPR050106">
    <property type="entry name" value="HistidinolP_aminotransfase"/>
</dbReference>
<evidence type="ECO:0000259" key="4">
    <source>
        <dbReference type="Pfam" id="PF00155"/>
    </source>
</evidence>
<dbReference type="SUPFAM" id="SSF52374">
    <property type="entry name" value="Nucleotidylyl transferase"/>
    <property type="match status" value="1"/>
</dbReference>
<dbReference type="InterPro" id="IPR015424">
    <property type="entry name" value="PyrdxlP-dep_Trfase"/>
</dbReference>
<dbReference type="GO" id="GO:0008483">
    <property type="term" value="F:transaminase activity"/>
    <property type="evidence" value="ECO:0007669"/>
    <property type="project" value="UniProtKB-KW"/>
</dbReference>